<sequence length="127" mass="14522">MKDLLLSVGCLLVLIVPWGIYEKYSFDSIDSYKSIIDSRVIPSIEREDWDTAAAAFDFIAADWDSYKKISAFFVDTESINEVDSVVSKVYYYIRLEDASNSAGEAAYLKYRFNFLHENESPSPSNIF</sequence>
<dbReference type="EMBL" id="DVMP01000150">
    <property type="protein sequence ID" value="HIU26447.1"/>
    <property type="molecule type" value="Genomic_DNA"/>
</dbReference>
<dbReference type="AlphaFoldDB" id="A0A9D1I1X8"/>
<dbReference type="Proteomes" id="UP000824090">
    <property type="component" value="Unassembled WGS sequence"/>
</dbReference>
<evidence type="ECO:0000313" key="1">
    <source>
        <dbReference type="EMBL" id="HIU26447.1"/>
    </source>
</evidence>
<organism evidence="1 2">
    <name type="scientific">Candidatus Allocopromorpha excrementigallinarum</name>
    <dbReference type="NCBI Taxonomy" id="2840742"/>
    <lineage>
        <taxon>Bacteria</taxon>
        <taxon>Bacillati</taxon>
        <taxon>Bacillota</taxon>
        <taxon>Clostridia</taxon>
        <taxon>Eubacteriales</taxon>
        <taxon>Eubacteriaceae</taxon>
        <taxon>Eubacteriaceae incertae sedis</taxon>
        <taxon>Candidatus Allocopromorpha</taxon>
    </lineage>
</organism>
<protein>
    <submittedName>
        <fullName evidence="1">DUF4363 family protein</fullName>
    </submittedName>
</protein>
<dbReference type="Pfam" id="PF14276">
    <property type="entry name" value="DUF4363"/>
    <property type="match status" value="1"/>
</dbReference>
<name>A0A9D1I1X8_9FIRM</name>
<reference evidence="1" key="2">
    <citation type="journal article" date="2021" name="PeerJ">
        <title>Extensive microbial diversity within the chicken gut microbiome revealed by metagenomics and culture.</title>
        <authorList>
            <person name="Gilroy R."/>
            <person name="Ravi A."/>
            <person name="Getino M."/>
            <person name="Pursley I."/>
            <person name="Horton D.L."/>
            <person name="Alikhan N.F."/>
            <person name="Baker D."/>
            <person name="Gharbi K."/>
            <person name="Hall N."/>
            <person name="Watson M."/>
            <person name="Adriaenssens E.M."/>
            <person name="Foster-Nyarko E."/>
            <person name="Jarju S."/>
            <person name="Secka A."/>
            <person name="Antonio M."/>
            <person name="Oren A."/>
            <person name="Chaudhuri R.R."/>
            <person name="La Ragione R."/>
            <person name="Hildebrand F."/>
            <person name="Pallen M.J."/>
        </authorList>
    </citation>
    <scope>NUCLEOTIDE SEQUENCE</scope>
    <source>
        <strain evidence="1">ChiHcec3-6078</strain>
    </source>
</reference>
<accession>A0A9D1I1X8</accession>
<proteinExistence type="predicted"/>
<comment type="caution">
    <text evidence="1">The sequence shown here is derived from an EMBL/GenBank/DDBJ whole genome shotgun (WGS) entry which is preliminary data.</text>
</comment>
<evidence type="ECO:0000313" key="2">
    <source>
        <dbReference type="Proteomes" id="UP000824090"/>
    </source>
</evidence>
<gene>
    <name evidence="1" type="ORF">IAC50_08155</name>
</gene>
<dbReference type="InterPro" id="IPR025373">
    <property type="entry name" value="DUF4363"/>
</dbReference>
<reference evidence="1" key="1">
    <citation type="submission" date="2020-10" db="EMBL/GenBank/DDBJ databases">
        <authorList>
            <person name="Gilroy R."/>
        </authorList>
    </citation>
    <scope>NUCLEOTIDE SEQUENCE</scope>
    <source>
        <strain evidence="1">ChiHcec3-6078</strain>
    </source>
</reference>